<gene>
    <name evidence="2" type="ORF">HMPREF1871_00052</name>
</gene>
<reference evidence="2 3" key="1">
    <citation type="submission" date="2016-01" db="EMBL/GenBank/DDBJ databases">
        <authorList>
            <person name="Mitreva M."/>
            <person name="Pepin K.H."/>
            <person name="Mihindukulasuriya K.A."/>
            <person name="Fulton R."/>
            <person name="Fronick C."/>
            <person name="O'Laughlin M."/>
            <person name="Miner T."/>
            <person name="Herter B."/>
            <person name="Rosa B.A."/>
            <person name="Cordes M."/>
            <person name="Tomlinson C."/>
            <person name="Wollam A."/>
            <person name="Palsikar V.B."/>
            <person name="Mardis E.R."/>
            <person name="Wilson R.K."/>
        </authorList>
    </citation>
    <scope>NUCLEOTIDE SEQUENCE [LARGE SCALE GENOMIC DNA]</scope>
    <source>
        <strain evidence="2 3">KA00071</strain>
    </source>
</reference>
<dbReference type="RefSeq" id="WP_066128352.1">
    <property type="nucleotide sequence ID" value="NZ_KQ959854.1"/>
</dbReference>
<evidence type="ECO:0000313" key="3">
    <source>
        <dbReference type="Proteomes" id="UP000070467"/>
    </source>
</evidence>
<sequence>MKVIVSLFWGFIFAFIAIFIISSILGSNGISKGISLQNCAILAIFFTIGASIITSMFKPSQNKEK</sequence>
<keyword evidence="3" id="KW-1185">Reference proteome</keyword>
<dbReference type="EMBL" id="LSDB01000001">
    <property type="protein sequence ID" value="KXB58985.1"/>
    <property type="molecule type" value="Genomic_DNA"/>
</dbReference>
<keyword evidence="1" id="KW-0812">Transmembrane</keyword>
<evidence type="ECO:0008006" key="4">
    <source>
        <dbReference type="Google" id="ProtNLM"/>
    </source>
</evidence>
<dbReference type="Pfam" id="PF11151">
    <property type="entry name" value="DUF2929"/>
    <property type="match status" value="1"/>
</dbReference>
<name>A0ABR5TNL4_9BACL</name>
<keyword evidence="1" id="KW-0472">Membrane</keyword>
<evidence type="ECO:0000256" key="1">
    <source>
        <dbReference type="SAM" id="Phobius"/>
    </source>
</evidence>
<keyword evidence="1" id="KW-1133">Transmembrane helix</keyword>
<feature type="transmembrane region" description="Helical" evidence="1">
    <location>
        <begin position="6"/>
        <end position="27"/>
    </location>
</feature>
<protein>
    <recommendedName>
        <fullName evidence="4">DUF2929 family protein</fullName>
    </recommendedName>
</protein>
<organism evidence="2 3">
    <name type="scientific">Gemelliphila asaccharolytica</name>
    <dbReference type="NCBI Taxonomy" id="502393"/>
    <lineage>
        <taxon>Bacteria</taxon>
        <taxon>Bacillati</taxon>
        <taxon>Bacillota</taxon>
        <taxon>Bacilli</taxon>
        <taxon>Bacillales</taxon>
        <taxon>Gemellaceae</taxon>
        <taxon>Gemelliphila</taxon>
    </lineage>
</organism>
<dbReference type="InterPro" id="IPR021324">
    <property type="entry name" value="DUF2929"/>
</dbReference>
<dbReference type="Proteomes" id="UP000070467">
    <property type="component" value="Unassembled WGS sequence"/>
</dbReference>
<evidence type="ECO:0000313" key="2">
    <source>
        <dbReference type="EMBL" id="KXB58985.1"/>
    </source>
</evidence>
<feature type="transmembrane region" description="Helical" evidence="1">
    <location>
        <begin position="39"/>
        <end position="57"/>
    </location>
</feature>
<proteinExistence type="predicted"/>
<comment type="caution">
    <text evidence="2">The sequence shown here is derived from an EMBL/GenBank/DDBJ whole genome shotgun (WGS) entry which is preliminary data.</text>
</comment>
<accession>A0ABR5TNL4</accession>